<dbReference type="PROSITE" id="PS00134">
    <property type="entry name" value="TRYPSIN_HIS"/>
    <property type="match status" value="1"/>
</dbReference>
<dbReference type="InterPro" id="IPR050966">
    <property type="entry name" value="Glutamyl_endopeptidase"/>
</dbReference>
<keyword evidence="1 2" id="KW-0732">Signal</keyword>
<evidence type="ECO:0000313" key="4">
    <source>
        <dbReference type="Proteomes" id="UP001486207"/>
    </source>
</evidence>
<evidence type="ECO:0000256" key="2">
    <source>
        <dbReference type="SAM" id="SignalP"/>
    </source>
</evidence>
<comment type="caution">
    <text evidence="3">The sequence shown here is derived from an EMBL/GenBank/DDBJ whole genome shotgun (WGS) entry which is preliminary data.</text>
</comment>
<feature type="signal peptide" evidence="2">
    <location>
        <begin position="1"/>
        <end position="18"/>
    </location>
</feature>
<proteinExistence type="predicted"/>
<reference evidence="3 4" key="1">
    <citation type="submission" date="2024-06" db="EMBL/GenBank/DDBJ databases">
        <title>The Natural Products Discovery Center: Release of the First 8490 Sequenced Strains for Exploring Actinobacteria Biosynthetic Diversity.</title>
        <authorList>
            <person name="Kalkreuter E."/>
            <person name="Kautsar S.A."/>
            <person name="Yang D."/>
            <person name="Bader C.D."/>
            <person name="Teijaro C.N."/>
            <person name="Fluegel L."/>
            <person name="Davis C.M."/>
            <person name="Simpson J.R."/>
            <person name="Lauterbach L."/>
            <person name="Steele A.D."/>
            <person name="Gui C."/>
            <person name="Meng S."/>
            <person name="Li G."/>
            <person name="Viehrig K."/>
            <person name="Ye F."/>
            <person name="Su P."/>
            <person name="Kiefer A.F."/>
            <person name="Nichols A."/>
            <person name="Cepeda A.J."/>
            <person name="Yan W."/>
            <person name="Fan B."/>
            <person name="Jiang Y."/>
            <person name="Adhikari A."/>
            <person name="Zheng C.-J."/>
            <person name="Schuster L."/>
            <person name="Cowan T.M."/>
            <person name="Smanski M.J."/>
            <person name="Chevrette M.G."/>
            <person name="De Carvalho L.P.S."/>
            <person name="Shen B."/>
        </authorList>
    </citation>
    <scope>NUCLEOTIDE SEQUENCE [LARGE SCALE GENOMIC DNA]</scope>
    <source>
        <strain evidence="3 4">NPDC000155</strain>
    </source>
</reference>
<evidence type="ECO:0000256" key="1">
    <source>
        <dbReference type="ARBA" id="ARBA00022729"/>
    </source>
</evidence>
<dbReference type="Pfam" id="PF13365">
    <property type="entry name" value="Trypsin_2"/>
    <property type="match status" value="1"/>
</dbReference>
<dbReference type="InterPro" id="IPR018114">
    <property type="entry name" value="TRYPSIN_HIS"/>
</dbReference>
<dbReference type="PANTHER" id="PTHR15462">
    <property type="entry name" value="SERINE PROTEASE"/>
    <property type="match status" value="1"/>
</dbReference>
<dbReference type="Gene3D" id="2.40.10.10">
    <property type="entry name" value="Trypsin-like serine proteases"/>
    <property type="match status" value="2"/>
</dbReference>
<name>A0ABV1XSB3_9ACTN</name>
<sequence length="288" mass="30771">MYRLVAPMLAVASVVAVAAGTVPPTDTAISTVKFTAAERRETMAYWTPERMRAVGASTELGHDAASVRPWRAPAMKTVGRLFLTNEKGQDTYCTATAVRSRNRSTVMTAGHCVQLPASPENHYSNMVFVPGYNEGERPYGVYVVRAIAVPRSWAQDARNDVAAVVVDERPGGESLTDEVGEQAVAFDREPGATVTVFGYPDSQEQRGEHLMYCAGTTSKAPDGTQRVRCPMEGGSSGGPWLAGFDRRTGRGTLVSVNSFGDAPENGTGMDGEVLGGAARQLHERAEGL</sequence>
<accession>A0ABV1XSB3</accession>
<dbReference type="InterPro" id="IPR043504">
    <property type="entry name" value="Peptidase_S1_PA_chymotrypsin"/>
</dbReference>
<keyword evidence="4" id="KW-1185">Reference proteome</keyword>
<dbReference type="EMBL" id="JBEPFB010000007">
    <property type="protein sequence ID" value="MER7374335.1"/>
    <property type="molecule type" value="Genomic_DNA"/>
</dbReference>
<dbReference type="Proteomes" id="UP001486207">
    <property type="component" value="Unassembled WGS sequence"/>
</dbReference>
<protein>
    <submittedName>
        <fullName evidence="3">Trypsin-like peptidase domain-containing protein</fullName>
    </submittedName>
</protein>
<dbReference type="RefSeq" id="WP_229911916.1">
    <property type="nucleotide sequence ID" value="NZ_BNBM01000007.1"/>
</dbReference>
<evidence type="ECO:0000313" key="3">
    <source>
        <dbReference type="EMBL" id="MER7374335.1"/>
    </source>
</evidence>
<feature type="chain" id="PRO_5047340026" evidence="2">
    <location>
        <begin position="19"/>
        <end position="288"/>
    </location>
</feature>
<dbReference type="InterPro" id="IPR009003">
    <property type="entry name" value="Peptidase_S1_PA"/>
</dbReference>
<gene>
    <name evidence="3" type="ORF">ABT384_16995</name>
</gene>
<dbReference type="SUPFAM" id="SSF50494">
    <property type="entry name" value="Trypsin-like serine proteases"/>
    <property type="match status" value="1"/>
</dbReference>
<organism evidence="3 4">
    <name type="scientific">Streptomyces lanatus</name>
    <dbReference type="NCBI Taxonomy" id="66900"/>
    <lineage>
        <taxon>Bacteria</taxon>
        <taxon>Bacillati</taxon>
        <taxon>Actinomycetota</taxon>
        <taxon>Actinomycetes</taxon>
        <taxon>Kitasatosporales</taxon>
        <taxon>Streptomycetaceae</taxon>
        <taxon>Streptomyces</taxon>
    </lineage>
</organism>